<evidence type="ECO:0000313" key="4">
    <source>
        <dbReference type="Proteomes" id="UP000838412"/>
    </source>
</evidence>
<feature type="region of interest" description="Disordered" evidence="1">
    <location>
        <begin position="106"/>
        <end position="126"/>
    </location>
</feature>
<feature type="transmembrane region" description="Helical" evidence="2">
    <location>
        <begin position="263"/>
        <end position="286"/>
    </location>
</feature>
<gene>
    <name evidence="3" type="primary">Hypp9646</name>
    <name evidence="3" type="ORF">BLAG_LOCUS26246</name>
</gene>
<keyword evidence="4" id="KW-1185">Reference proteome</keyword>
<dbReference type="AlphaFoldDB" id="A0A8S4MNL0"/>
<accession>A0A8S4MNL0</accession>
<sequence>RNSLFQWPNVNVSRVGENITAETGENITAETGENINAETGENITAEGGENITAETGENITEEGGENITEEGGENITAEGGENITLQLVYVVDYSLMLMYDKVTPEEEVQDKADGREGQTLEPKGDQENPFKVEPCFQFWAPWLGCYTRGPVFLNTEYHKKQPESLAELQEDECNTDLSEERLMDLLCEGKQTCNRCYVNAIMQCLIASGFGEHLSDQNIPNDNFMLWLGDFIRSHSQLVQHENVDTSSLVTSAVTDEVASTSAVIAAVAATSAVIAAVAATSAVIAAVAATSAVIAAVAATSAVIAAVAATSAVDDVEAREREEERARLDEFQEDMMYLASLEMRFDDPVDGPEARRLHDYEQTDATLVGHRLTPILSKVKGGEPLPPEDLRARFEADKALTALNRDDITTHLKGLTAEDPDTLLQLANLDHKDHEVLVRFAHFVILAANETMDAQPIHQTESSKAAAQVAADLIAQTQQQEIRREPHPSMCEGGHEGRKAKVV</sequence>
<dbReference type="EMBL" id="CAKMNS010000334">
    <property type="protein sequence ID" value="CAH1277473.1"/>
    <property type="molecule type" value="Genomic_DNA"/>
</dbReference>
<dbReference type="OrthoDB" id="10050525at2759"/>
<evidence type="ECO:0000313" key="3">
    <source>
        <dbReference type="EMBL" id="CAH1277473.1"/>
    </source>
</evidence>
<keyword evidence="2" id="KW-1133">Transmembrane helix</keyword>
<name>A0A8S4MNL0_BRALA</name>
<organism evidence="3 4">
    <name type="scientific">Branchiostoma lanceolatum</name>
    <name type="common">Common lancelet</name>
    <name type="synonym">Amphioxus lanceolatum</name>
    <dbReference type="NCBI Taxonomy" id="7740"/>
    <lineage>
        <taxon>Eukaryota</taxon>
        <taxon>Metazoa</taxon>
        <taxon>Chordata</taxon>
        <taxon>Cephalochordata</taxon>
        <taxon>Leptocardii</taxon>
        <taxon>Amphioxiformes</taxon>
        <taxon>Branchiostomatidae</taxon>
        <taxon>Branchiostoma</taxon>
    </lineage>
</organism>
<evidence type="ECO:0000256" key="2">
    <source>
        <dbReference type="SAM" id="Phobius"/>
    </source>
</evidence>
<keyword evidence="2" id="KW-0812">Transmembrane</keyword>
<feature type="transmembrane region" description="Helical" evidence="2">
    <location>
        <begin position="293"/>
        <end position="314"/>
    </location>
</feature>
<dbReference type="Proteomes" id="UP000838412">
    <property type="component" value="Unassembled WGS sequence"/>
</dbReference>
<feature type="compositionally biased region" description="Basic and acidic residues" evidence="1">
    <location>
        <begin position="109"/>
        <end position="126"/>
    </location>
</feature>
<comment type="caution">
    <text evidence="3">The sequence shown here is derived from an EMBL/GenBank/DDBJ whole genome shotgun (WGS) entry which is preliminary data.</text>
</comment>
<protein>
    <submittedName>
        <fullName evidence="3">Hypp9646 protein</fullName>
    </submittedName>
</protein>
<feature type="non-terminal residue" evidence="3">
    <location>
        <position position="504"/>
    </location>
</feature>
<proteinExistence type="predicted"/>
<keyword evidence="2" id="KW-0472">Membrane</keyword>
<evidence type="ECO:0000256" key="1">
    <source>
        <dbReference type="SAM" id="MobiDB-lite"/>
    </source>
</evidence>
<reference evidence="3" key="1">
    <citation type="submission" date="2022-01" db="EMBL/GenBank/DDBJ databases">
        <authorList>
            <person name="Braso-Vives M."/>
        </authorList>
    </citation>
    <scope>NUCLEOTIDE SEQUENCE</scope>
</reference>
<feature type="region of interest" description="Disordered" evidence="1">
    <location>
        <begin position="480"/>
        <end position="504"/>
    </location>
</feature>
<feature type="compositionally biased region" description="Basic and acidic residues" evidence="1">
    <location>
        <begin position="482"/>
        <end position="504"/>
    </location>
</feature>